<name>A0A7X3KBI6_9STRE</name>
<evidence type="ECO:0000256" key="1">
    <source>
        <dbReference type="ARBA" id="ARBA00001864"/>
    </source>
</evidence>
<comment type="catalytic activity">
    <reaction evidence="1 6">
        <text>3-dehydroquinate = 3-dehydroshikimate + H2O</text>
        <dbReference type="Rhea" id="RHEA:21096"/>
        <dbReference type="ChEBI" id="CHEBI:15377"/>
        <dbReference type="ChEBI" id="CHEBI:16630"/>
        <dbReference type="ChEBI" id="CHEBI:32364"/>
        <dbReference type="EC" id="4.2.1.10"/>
    </reaction>
</comment>
<comment type="similarity">
    <text evidence="6">Belongs to the type-I 3-dehydroquinase family.</text>
</comment>
<dbReference type="Pfam" id="PF01487">
    <property type="entry name" value="DHquinase_I"/>
    <property type="match status" value="1"/>
</dbReference>
<protein>
    <recommendedName>
        <fullName evidence="6">3-dehydroquinate dehydratase</fullName>
        <shortName evidence="6">3-dehydroquinase</shortName>
        <ecNumber evidence="6">4.2.1.10</ecNumber>
    </recommendedName>
    <alternativeName>
        <fullName evidence="6">Type I DHQase</fullName>
    </alternativeName>
    <alternativeName>
        <fullName evidence="6">Type I dehydroquinase</fullName>
        <shortName evidence="6">DHQ1</shortName>
    </alternativeName>
</protein>
<dbReference type="GO" id="GO:0003855">
    <property type="term" value="F:3-dehydroquinate dehydratase activity"/>
    <property type="evidence" value="ECO:0007669"/>
    <property type="project" value="UniProtKB-UniRule"/>
</dbReference>
<gene>
    <name evidence="6" type="primary">aroD</name>
    <name evidence="7" type="ORF">E5983_00855</name>
</gene>
<feature type="binding site" evidence="6">
    <location>
        <begin position="30"/>
        <end position="32"/>
    </location>
    <ligand>
        <name>3-dehydroquinate</name>
        <dbReference type="ChEBI" id="CHEBI:32364"/>
    </ligand>
</feature>
<evidence type="ECO:0000256" key="4">
    <source>
        <dbReference type="ARBA" id="ARBA00023239"/>
    </source>
</evidence>
<feature type="binding site" evidence="6">
    <location>
        <position position="206"/>
    </location>
    <ligand>
        <name>3-dehydroquinate</name>
        <dbReference type="ChEBI" id="CHEBI:32364"/>
    </ligand>
</feature>
<dbReference type="Proteomes" id="UP000461595">
    <property type="component" value="Unassembled WGS sequence"/>
</dbReference>
<feature type="binding site" evidence="6">
    <location>
        <position position="63"/>
    </location>
    <ligand>
        <name>3-dehydroquinate</name>
        <dbReference type="ChEBI" id="CHEBI:32364"/>
    </ligand>
</feature>
<feature type="binding site" evidence="6">
    <location>
        <position position="187"/>
    </location>
    <ligand>
        <name>3-dehydroquinate</name>
        <dbReference type="ChEBI" id="CHEBI:32364"/>
    </ligand>
</feature>
<dbReference type="PANTHER" id="PTHR43699:SF1">
    <property type="entry name" value="3-DEHYDROQUINATE DEHYDRATASE"/>
    <property type="match status" value="1"/>
</dbReference>
<dbReference type="GO" id="GO:0009423">
    <property type="term" value="P:chorismate biosynthetic process"/>
    <property type="evidence" value="ECO:0007669"/>
    <property type="project" value="UniProtKB-UniRule"/>
</dbReference>
<dbReference type="InterPro" id="IPR050146">
    <property type="entry name" value="Type-I_3-dehydroquinase"/>
</dbReference>
<evidence type="ECO:0000313" key="7">
    <source>
        <dbReference type="EMBL" id="MVX58224.1"/>
    </source>
</evidence>
<keyword evidence="3 6" id="KW-0057">Aromatic amino acid biosynthesis</keyword>
<dbReference type="AlphaFoldDB" id="A0A7X3KBI6"/>
<dbReference type="HAMAP" id="MF_00214">
    <property type="entry name" value="AroD"/>
    <property type="match status" value="1"/>
</dbReference>
<feature type="binding site" evidence="6">
    <location>
        <position position="210"/>
    </location>
    <ligand>
        <name>3-dehydroquinate</name>
        <dbReference type="ChEBI" id="CHEBI:32364"/>
    </ligand>
</feature>
<keyword evidence="5 6" id="KW-0704">Schiff base</keyword>
<dbReference type="OrthoDB" id="9813659at2"/>
<dbReference type="UniPathway" id="UPA00053">
    <property type="reaction ID" value="UER00086"/>
</dbReference>
<keyword evidence="4 6" id="KW-0456">Lyase</keyword>
<dbReference type="RefSeq" id="WP_160332056.1">
    <property type="nucleotide sequence ID" value="NZ_WSRS01000003.1"/>
</dbReference>
<evidence type="ECO:0000256" key="6">
    <source>
        <dbReference type="HAMAP-Rule" id="MF_00214"/>
    </source>
</evidence>
<reference evidence="7 8" key="1">
    <citation type="submission" date="2019-12" db="EMBL/GenBank/DDBJ databases">
        <title>Microbes associate with the intestines of laboratory mice.</title>
        <authorList>
            <person name="Navarre W."/>
            <person name="Wong E."/>
        </authorList>
    </citation>
    <scope>NUCLEOTIDE SEQUENCE [LARGE SCALE GENOMIC DNA]</scope>
    <source>
        <strain evidence="7 8">NM51_B2-22</strain>
    </source>
</reference>
<evidence type="ECO:0000256" key="3">
    <source>
        <dbReference type="ARBA" id="ARBA00023141"/>
    </source>
</evidence>
<comment type="caution">
    <text evidence="7">The sequence shown here is derived from an EMBL/GenBank/DDBJ whole genome shotgun (WGS) entry which is preliminary data.</text>
</comment>
<proteinExistence type="inferred from homology"/>
<dbReference type="GO" id="GO:0009073">
    <property type="term" value="P:aromatic amino acid family biosynthetic process"/>
    <property type="evidence" value="ECO:0007669"/>
    <property type="project" value="UniProtKB-KW"/>
</dbReference>
<keyword evidence="2 6" id="KW-0028">Amino-acid biosynthesis</keyword>
<dbReference type="GO" id="GO:0008652">
    <property type="term" value="P:amino acid biosynthetic process"/>
    <property type="evidence" value="ECO:0007669"/>
    <property type="project" value="UniProtKB-KW"/>
</dbReference>
<evidence type="ECO:0000256" key="5">
    <source>
        <dbReference type="ARBA" id="ARBA00023270"/>
    </source>
</evidence>
<dbReference type="EMBL" id="WSRS01000003">
    <property type="protein sequence ID" value="MVX58224.1"/>
    <property type="molecule type" value="Genomic_DNA"/>
</dbReference>
<comment type="subunit">
    <text evidence="6">Homodimer.</text>
</comment>
<feature type="active site" description="Proton donor/acceptor" evidence="6">
    <location>
        <position position="119"/>
    </location>
</feature>
<dbReference type="EC" id="4.2.1.10" evidence="6"/>
<dbReference type="InterPro" id="IPR013785">
    <property type="entry name" value="Aldolase_TIM"/>
</dbReference>
<dbReference type="PANTHER" id="PTHR43699">
    <property type="entry name" value="3-DEHYDROQUINATE DEHYDRATASE"/>
    <property type="match status" value="1"/>
</dbReference>
<feature type="active site" description="Schiff-base intermediate with substrate" evidence="6">
    <location>
        <position position="144"/>
    </location>
</feature>
<dbReference type="InterPro" id="IPR001381">
    <property type="entry name" value="DHquinase_I"/>
</dbReference>
<comment type="caution">
    <text evidence="6">Lacks conserved residue(s) required for the propagation of feature annotation.</text>
</comment>
<comment type="function">
    <text evidence="6">Involved in the third step of the chorismate pathway, which leads to the biosynthesis of aromatic amino acids. Catalyzes the cis-dehydration of 3-dehydroquinate (DHQ) and introduces the first double bond of the aromatic ring to yield 3-dehydroshikimate.</text>
</comment>
<dbReference type="SUPFAM" id="SSF51569">
    <property type="entry name" value="Aldolase"/>
    <property type="match status" value="1"/>
</dbReference>
<dbReference type="Gene3D" id="3.20.20.70">
    <property type="entry name" value="Aldolase class I"/>
    <property type="match status" value="1"/>
</dbReference>
<accession>A0A7X3KBI6</accession>
<dbReference type="GO" id="GO:0046279">
    <property type="term" value="P:3,4-dihydroxybenzoate biosynthetic process"/>
    <property type="evidence" value="ECO:0007669"/>
    <property type="project" value="TreeGrafter"/>
</dbReference>
<dbReference type="CDD" id="cd00502">
    <property type="entry name" value="DHQase_I"/>
    <property type="match status" value="1"/>
</dbReference>
<sequence>MKLVVPIMPTSLEDVQALDTDRFDSVDIIEWRADYSPKKEDIIALAPAIFEKFAGREIIFTLRTTRQGGKMELSGPEYVSILREIQTLYQPEYIDFEFYAYREEFEQVLDFSNLVLTYHNYEETPDNLMEILSELTALNPRIVKVAVQPQHEQDVLDLMNYTRGFKTLNPEQEYVTIATGKLGVWTRLTGDLTGSAWTFAALETPSALGQLSLHKTRQILEAIDDADSE</sequence>
<evidence type="ECO:0000256" key="2">
    <source>
        <dbReference type="ARBA" id="ARBA00022605"/>
    </source>
</evidence>
<evidence type="ECO:0000313" key="8">
    <source>
        <dbReference type="Proteomes" id="UP000461595"/>
    </source>
</evidence>
<comment type="pathway">
    <text evidence="6">Metabolic intermediate biosynthesis; chorismate biosynthesis; chorismate from D-erythrose 4-phosphate and phosphoenolpyruvate: step 3/7.</text>
</comment>
<organism evidence="7 8">
    <name type="scientific">Streptococcus danieliae</name>
    <dbReference type="NCBI Taxonomy" id="747656"/>
    <lineage>
        <taxon>Bacteria</taxon>
        <taxon>Bacillati</taxon>
        <taxon>Bacillota</taxon>
        <taxon>Bacilli</taxon>
        <taxon>Lactobacillales</taxon>
        <taxon>Streptococcaceae</taxon>
        <taxon>Streptococcus</taxon>
    </lineage>
</organism>